<gene>
    <name evidence="1" type="ORF">POPTR_002G077150</name>
</gene>
<dbReference type="EMBL" id="CM009291">
    <property type="protein sequence ID" value="RQO86654.1"/>
    <property type="molecule type" value="Genomic_DNA"/>
</dbReference>
<keyword evidence="2" id="KW-1185">Reference proteome</keyword>
<name>A0A3N7G2E8_POPTR</name>
<evidence type="ECO:0000313" key="2">
    <source>
        <dbReference type="Proteomes" id="UP000006729"/>
    </source>
</evidence>
<sequence length="45" mass="4868">MVMAATLTKFGAFTTSNVAVEEVIVAEGFMVVLSLCVWLGEKTWS</sequence>
<reference evidence="1 2" key="1">
    <citation type="journal article" date="2006" name="Science">
        <title>The genome of black cottonwood, Populus trichocarpa (Torr. &amp; Gray).</title>
        <authorList>
            <person name="Tuskan G.A."/>
            <person name="Difazio S."/>
            <person name="Jansson S."/>
            <person name="Bohlmann J."/>
            <person name="Grigoriev I."/>
            <person name="Hellsten U."/>
            <person name="Putnam N."/>
            <person name="Ralph S."/>
            <person name="Rombauts S."/>
            <person name="Salamov A."/>
            <person name="Schein J."/>
            <person name="Sterck L."/>
            <person name="Aerts A."/>
            <person name="Bhalerao R.R."/>
            <person name="Bhalerao R.P."/>
            <person name="Blaudez D."/>
            <person name="Boerjan W."/>
            <person name="Brun A."/>
            <person name="Brunner A."/>
            <person name="Busov V."/>
            <person name="Campbell M."/>
            <person name="Carlson J."/>
            <person name="Chalot M."/>
            <person name="Chapman J."/>
            <person name="Chen G.L."/>
            <person name="Cooper D."/>
            <person name="Coutinho P.M."/>
            <person name="Couturier J."/>
            <person name="Covert S."/>
            <person name="Cronk Q."/>
            <person name="Cunningham R."/>
            <person name="Davis J."/>
            <person name="Degroeve S."/>
            <person name="Dejardin A."/>
            <person name="Depamphilis C."/>
            <person name="Detter J."/>
            <person name="Dirks B."/>
            <person name="Dubchak I."/>
            <person name="Duplessis S."/>
            <person name="Ehlting J."/>
            <person name="Ellis B."/>
            <person name="Gendler K."/>
            <person name="Goodstein D."/>
            <person name="Gribskov M."/>
            <person name="Grimwood J."/>
            <person name="Groover A."/>
            <person name="Gunter L."/>
            <person name="Hamberger B."/>
            <person name="Heinze B."/>
            <person name="Helariutta Y."/>
            <person name="Henrissat B."/>
            <person name="Holligan D."/>
            <person name="Holt R."/>
            <person name="Huang W."/>
            <person name="Islam-Faridi N."/>
            <person name="Jones S."/>
            <person name="Jones-Rhoades M."/>
            <person name="Jorgensen R."/>
            <person name="Joshi C."/>
            <person name="Kangasjarvi J."/>
            <person name="Karlsson J."/>
            <person name="Kelleher C."/>
            <person name="Kirkpatrick R."/>
            <person name="Kirst M."/>
            <person name="Kohler A."/>
            <person name="Kalluri U."/>
            <person name="Larimer F."/>
            <person name="Leebens-Mack J."/>
            <person name="Leple J.C."/>
            <person name="Locascio P."/>
            <person name="Lou Y."/>
            <person name="Lucas S."/>
            <person name="Martin F."/>
            <person name="Montanini B."/>
            <person name="Napoli C."/>
            <person name="Nelson D.R."/>
            <person name="Nelson C."/>
            <person name="Nieminen K."/>
            <person name="Nilsson O."/>
            <person name="Pereda V."/>
            <person name="Peter G."/>
            <person name="Philippe R."/>
            <person name="Pilate G."/>
            <person name="Poliakov A."/>
            <person name="Razumovskaya J."/>
            <person name="Richardson P."/>
            <person name="Rinaldi C."/>
            <person name="Ritland K."/>
            <person name="Rouze P."/>
            <person name="Ryaboy D."/>
            <person name="Schmutz J."/>
            <person name="Schrader J."/>
            <person name="Segerman B."/>
            <person name="Shin H."/>
            <person name="Siddiqui A."/>
            <person name="Sterky F."/>
            <person name="Terry A."/>
            <person name="Tsai C.J."/>
            <person name="Uberbacher E."/>
            <person name="Unneberg P."/>
            <person name="Vahala J."/>
            <person name="Wall K."/>
            <person name="Wessler S."/>
            <person name="Yang G."/>
            <person name="Yin T."/>
            <person name="Douglas C."/>
            <person name="Marra M."/>
            <person name="Sandberg G."/>
            <person name="Van de Peer Y."/>
            <person name="Rokhsar D."/>
        </authorList>
    </citation>
    <scope>NUCLEOTIDE SEQUENCE [LARGE SCALE GENOMIC DNA]</scope>
    <source>
        <strain evidence="2">cv. Nisqually</strain>
    </source>
</reference>
<protein>
    <submittedName>
        <fullName evidence="1">Uncharacterized protein</fullName>
    </submittedName>
</protein>
<dbReference type="InParanoid" id="A0A3N7G2E8"/>
<dbReference type="Proteomes" id="UP000006729">
    <property type="component" value="Chromosome 2"/>
</dbReference>
<proteinExistence type="predicted"/>
<dbReference type="AlphaFoldDB" id="A0A3N7G2E8"/>
<evidence type="ECO:0000313" key="1">
    <source>
        <dbReference type="EMBL" id="RQO86654.1"/>
    </source>
</evidence>
<accession>A0A3N7G2E8</accession>
<organism evidence="1 2">
    <name type="scientific">Populus trichocarpa</name>
    <name type="common">Western balsam poplar</name>
    <name type="synonym">Populus balsamifera subsp. trichocarpa</name>
    <dbReference type="NCBI Taxonomy" id="3694"/>
    <lineage>
        <taxon>Eukaryota</taxon>
        <taxon>Viridiplantae</taxon>
        <taxon>Streptophyta</taxon>
        <taxon>Embryophyta</taxon>
        <taxon>Tracheophyta</taxon>
        <taxon>Spermatophyta</taxon>
        <taxon>Magnoliopsida</taxon>
        <taxon>eudicotyledons</taxon>
        <taxon>Gunneridae</taxon>
        <taxon>Pentapetalae</taxon>
        <taxon>rosids</taxon>
        <taxon>fabids</taxon>
        <taxon>Malpighiales</taxon>
        <taxon>Salicaceae</taxon>
        <taxon>Saliceae</taxon>
        <taxon>Populus</taxon>
    </lineage>
</organism>